<comment type="caution">
    <text evidence="1">The sequence shown here is derived from an EMBL/GenBank/DDBJ whole genome shotgun (WGS) entry which is preliminary data.</text>
</comment>
<gene>
    <name evidence="1" type="ORF">QNI19_04245</name>
</gene>
<evidence type="ECO:0000313" key="1">
    <source>
        <dbReference type="EMBL" id="MDJ1492129.1"/>
    </source>
</evidence>
<name>A0ABT7CHH8_9BACT</name>
<dbReference type="RefSeq" id="WP_313992701.1">
    <property type="nucleotide sequence ID" value="NZ_JASJOR010000008.1"/>
</dbReference>
<keyword evidence="2" id="KW-1185">Reference proteome</keyword>
<reference evidence="1 2" key="1">
    <citation type="submission" date="2023-05" db="EMBL/GenBank/DDBJ databases">
        <authorList>
            <person name="Zhang X."/>
        </authorList>
    </citation>
    <scope>NUCLEOTIDE SEQUENCE [LARGE SCALE GENOMIC DNA]</scope>
    <source>
        <strain evidence="1 2">DM2B3-1</strain>
    </source>
</reference>
<protein>
    <recommendedName>
        <fullName evidence="3">Outer membrane protein beta-barrel domain-containing protein</fullName>
    </recommendedName>
</protein>
<evidence type="ECO:0000313" key="2">
    <source>
        <dbReference type="Proteomes" id="UP001228581"/>
    </source>
</evidence>
<dbReference type="EMBL" id="JASJOT010000002">
    <property type="protein sequence ID" value="MDJ1492129.1"/>
    <property type="molecule type" value="Genomic_DNA"/>
</dbReference>
<proteinExistence type="predicted"/>
<evidence type="ECO:0008006" key="3">
    <source>
        <dbReference type="Google" id="ProtNLM"/>
    </source>
</evidence>
<accession>A0ABT7CHH8</accession>
<sequence>MKPFTSFSLRISIFSCILFLITRFSIAQSSVPITISVFNESVAIPFTQGFPTPIHPGMAVGTEIPTHQRTWSSTMVSVNLGYYFHKYLNQALFAQIGYGYEFRSKIGISSLVQMGVGYLHVIRNQPEYSLQDGKYTSSSGIGRSRLMIAPSVDIGFYLKPKKIQSGRIFVRYQPWVEYPFSSGFIPLLPHTNLHLVYKFYPFSK</sequence>
<organism evidence="1 2">
    <name type="scientific">Xanthocytophaga flava</name>
    <dbReference type="NCBI Taxonomy" id="3048013"/>
    <lineage>
        <taxon>Bacteria</taxon>
        <taxon>Pseudomonadati</taxon>
        <taxon>Bacteroidota</taxon>
        <taxon>Cytophagia</taxon>
        <taxon>Cytophagales</taxon>
        <taxon>Rhodocytophagaceae</taxon>
        <taxon>Xanthocytophaga</taxon>
    </lineage>
</organism>
<dbReference type="Proteomes" id="UP001228581">
    <property type="component" value="Unassembled WGS sequence"/>
</dbReference>